<dbReference type="CDD" id="cd08977">
    <property type="entry name" value="SusD"/>
    <property type="match status" value="1"/>
</dbReference>
<comment type="caution">
    <text evidence="9">The sequence shown here is derived from an EMBL/GenBank/DDBJ whole genome shotgun (WGS) entry which is preliminary data.</text>
</comment>
<evidence type="ECO:0000313" key="12">
    <source>
        <dbReference type="Proteomes" id="UP000196587"/>
    </source>
</evidence>
<evidence type="ECO:0000313" key="13">
    <source>
        <dbReference type="Proteomes" id="UP000284366"/>
    </source>
</evidence>
<feature type="domain" description="SusD-like N-terminal" evidence="8">
    <location>
        <begin position="77"/>
        <end position="237"/>
    </location>
</feature>
<dbReference type="Pfam" id="PF14322">
    <property type="entry name" value="SusD-like_3"/>
    <property type="match status" value="1"/>
</dbReference>
<evidence type="ECO:0000256" key="5">
    <source>
        <dbReference type="ARBA" id="ARBA00023237"/>
    </source>
</evidence>
<sequence>MKKIIYSLAIAASMLTFNSCIGDLDTVPLNETDKNAGQAYQTLEDFEMGLAYIYGAYSLASQNDPGKADIAVDDAGQSELVRQYMVLNEMSVDALKCTWGDSYIVELQNNSWSATPNASTLAVYTRCMMVVTRANEFLKQSNATSMEGLAQLRAEARFLRAFAYYLLMDLYGNPPFAMEENVAGALPSQIGRKALFEWIEGELKDLLEGSDLPAVGAVPYPRVTKGAAQATLARMYLNAEVYTGTARWQDALDAAEATIKMGYDLCPNYEELFMQDNSENDNARKEFIFAIAYDRDNSQSWGGTTHLVSASLSSEANSAIAKELGYPGARVARENWNGYHVPNEYVEFFELKGVTWGGTSGFGYDRANSDKRAFFYNIGGTKEYSNSDINSGWRCWKFTSRDSKGNLFSGDEFSKLSSADFPIIRLAEMYLIYAEAKARLDGGTTTDTKALGYIKELRERAGVSVPTSIDTEFILKERARELMWEGHRRTDLIRYGYFTSVSFPWPYKGGVPDGKVSLGQHLTVYPILNTDLTENPNLVQNEGYK</sequence>
<evidence type="ECO:0000313" key="10">
    <source>
        <dbReference type="EMBL" id="RGT35734.1"/>
    </source>
</evidence>
<reference evidence="9" key="2">
    <citation type="journal article" date="2018" name="BMC Genomics">
        <title>Whole genome sequencing and function prediction of 133 gut anaerobes isolated from chicken caecum in pure cultures.</title>
        <authorList>
            <person name="Medvecky M."/>
            <person name="Cejkova D."/>
            <person name="Polansky O."/>
            <person name="Karasova D."/>
            <person name="Kubasova T."/>
            <person name="Cizek A."/>
            <person name="Rychlik I."/>
        </authorList>
    </citation>
    <scope>NUCLEOTIDE SEQUENCE</scope>
    <source>
        <strain evidence="9">An189</strain>
    </source>
</reference>
<dbReference type="EMBL" id="QRZG01000007">
    <property type="protein sequence ID" value="RGV56456.1"/>
    <property type="molecule type" value="Genomic_DNA"/>
</dbReference>
<dbReference type="Gene3D" id="1.25.40.10">
    <property type="entry name" value="Tetratricopeptide repeat domain"/>
    <property type="match status" value="1"/>
</dbReference>
<evidence type="ECO:0000259" key="8">
    <source>
        <dbReference type="Pfam" id="PF14322"/>
    </source>
</evidence>
<dbReference type="SUPFAM" id="SSF48452">
    <property type="entry name" value="TPR-like"/>
    <property type="match status" value="1"/>
</dbReference>
<protein>
    <submittedName>
        <fullName evidence="9">RagB/SusD family nutrient uptake outer membrane protein</fullName>
    </submittedName>
</protein>
<evidence type="ECO:0000313" key="9">
    <source>
        <dbReference type="EMBL" id="OUP33973.1"/>
    </source>
</evidence>
<reference evidence="13 14" key="3">
    <citation type="submission" date="2018-08" db="EMBL/GenBank/DDBJ databases">
        <title>A genome reference for cultivated species of the human gut microbiota.</title>
        <authorList>
            <person name="Zou Y."/>
            <person name="Xue W."/>
            <person name="Luo G."/>
        </authorList>
    </citation>
    <scope>NUCLEOTIDE SEQUENCE [LARGE SCALE GENOMIC DNA]</scope>
    <source>
        <strain evidence="11 13">AF14-27</strain>
        <strain evidence="10 14">AF19-1AC</strain>
    </source>
</reference>
<name>A0A1Y4JMZ1_9BACE</name>
<dbReference type="Gene3D" id="1.25.40.390">
    <property type="match status" value="1"/>
</dbReference>
<evidence type="ECO:0000256" key="6">
    <source>
        <dbReference type="SAM" id="SignalP"/>
    </source>
</evidence>
<dbReference type="Proteomes" id="UP000285159">
    <property type="component" value="Unassembled WGS sequence"/>
</dbReference>
<comment type="similarity">
    <text evidence="2">Belongs to the SusD family.</text>
</comment>
<evidence type="ECO:0000313" key="14">
    <source>
        <dbReference type="Proteomes" id="UP000285159"/>
    </source>
</evidence>
<keyword evidence="3 6" id="KW-0732">Signal</keyword>
<dbReference type="Proteomes" id="UP000196587">
    <property type="component" value="Unassembled WGS sequence"/>
</dbReference>
<proteinExistence type="inferred from homology"/>
<dbReference type="EMBL" id="QRWP01000001">
    <property type="protein sequence ID" value="RGT35734.1"/>
    <property type="molecule type" value="Genomic_DNA"/>
</dbReference>
<dbReference type="Pfam" id="PF07980">
    <property type="entry name" value="SusD_RagB"/>
    <property type="match status" value="1"/>
</dbReference>
<dbReference type="GO" id="GO:0009279">
    <property type="term" value="C:cell outer membrane"/>
    <property type="evidence" value="ECO:0007669"/>
    <property type="project" value="UniProtKB-SubCell"/>
</dbReference>
<accession>A0A1Y4JMZ1</accession>
<evidence type="ECO:0000256" key="4">
    <source>
        <dbReference type="ARBA" id="ARBA00023136"/>
    </source>
</evidence>
<evidence type="ECO:0000256" key="1">
    <source>
        <dbReference type="ARBA" id="ARBA00004442"/>
    </source>
</evidence>
<dbReference type="EMBL" id="NFKE01000006">
    <property type="protein sequence ID" value="OUP33973.1"/>
    <property type="molecule type" value="Genomic_DNA"/>
</dbReference>
<feature type="domain" description="RagB/SusD" evidence="7">
    <location>
        <begin position="369"/>
        <end position="544"/>
    </location>
</feature>
<dbReference type="InterPro" id="IPR011990">
    <property type="entry name" value="TPR-like_helical_dom_sf"/>
</dbReference>
<reference evidence="12" key="1">
    <citation type="submission" date="2017-04" db="EMBL/GenBank/DDBJ databases">
        <title>Function of individual gut microbiota members based on whole genome sequencing of pure cultures obtained from chicken caecum.</title>
        <authorList>
            <person name="Medvecky M."/>
            <person name="Cejkova D."/>
            <person name="Polansky O."/>
            <person name="Karasova D."/>
            <person name="Kubasova T."/>
            <person name="Cizek A."/>
            <person name="Rychlik I."/>
        </authorList>
    </citation>
    <scope>NUCLEOTIDE SEQUENCE [LARGE SCALE GENOMIC DNA]</scope>
    <source>
        <strain evidence="12">An189</strain>
    </source>
</reference>
<feature type="chain" id="PRO_5036312728" evidence="6">
    <location>
        <begin position="23"/>
        <end position="545"/>
    </location>
</feature>
<dbReference type="AlphaFoldDB" id="A0A1Y4JMZ1"/>
<evidence type="ECO:0000256" key="3">
    <source>
        <dbReference type="ARBA" id="ARBA00022729"/>
    </source>
</evidence>
<dbReference type="InterPro" id="IPR012944">
    <property type="entry name" value="SusD_RagB_dom"/>
</dbReference>
<dbReference type="RefSeq" id="WP_022219183.1">
    <property type="nucleotide sequence ID" value="NZ_CABIZW010000002.1"/>
</dbReference>
<dbReference type="Proteomes" id="UP000284366">
    <property type="component" value="Unassembled WGS sequence"/>
</dbReference>
<gene>
    <name evidence="9" type="ORF">B5F24_09390</name>
    <name evidence="11" type="ORF">DWW09_05895</name>
    <name evidence="10" type="ORF">DWX38_01855</name>
</gene>
<dbReference type="InterPro" id="IPR033985">
    <property type="entry name" value="SusD-like_N"/>
</dbReference>
<organism evidence="9 12">
    <name type="scientific">Bacteroides clarus</name>
    <dbReference type="NCBI Taxonomy" id="626929"/>
    <lineage>
        <taxon>Bacteria</taxon>
        <taxon>Pseudomonadati</taxon>
        <taxon>Bacteroidota</taxon>
        <taxon>Bacteroidia</taxon>
        <taxon>Bacteroidales</taxon>
        <taxon>Bacteroidaceae</taxon>
        <taxon>Bacteroides</taxon>
    </lineage>
</organism>
<keyword evidence="4" id="KW-0472">Membrane</keyword>
<evidence type="ECO:0000259" key="7">
    <source>
        <dbReference type="Pfam" id="PF07980"/>
    </source>
</evidence>
<evidence type="ECO:0000256" key="2">
    <source>
        <dbReference type="ARBA" id="ARBA00006275"/>
    </source>
</evidence>
<comment type="subcellular location">
    <subcellularLocation>
        <location evidence="1">Cell outer membrane</location>
    </subcellularLocation>
</comment>
<keyword evidence="5" id="KW-0998">Cell outer membrane</keyword>
<feature type="signal peptide" evidence="6">
    <location>
        <begin position="1"/>
        <end position="22"/>
    </location>
</feature>
<evidence type="ECO:0000313" key="11">
    <source>
        <dbReference type="EMBL" id="RGV56456.1"/>
    </source>
</evidence>
<dbReference type="Gene3D" id="1.10.3780.10">
    <property type="entry name" value="SusD-like"/>
    <property type="match status" value="1"/>
</dbReference>